<name>A0A6J7L0F1_9ZZZZ</name>
<feature type="compositionally biased region" description="Low complexity" evidence="1">
    <location>
        <begin position="76"/>
        <end position="96"/>
    </location>
</feature>
<dbReference type="AlphaFoldDB" id="A0A6J7L0F1"/>
<gene>
    <name evidence="2" type="ORF">UFOPK3564_04094</name>
</gene>
<evidence type="ECO:0000313" key="2">
    <source>
        <dbReference type="EMBL" id="CAB4961530.1"/>
    </source>
</evidence>
<proteinExistence type="predicted"/>
<feature type="region of interest" description="Disordered" evidence="1">
    <location>
        <begin position="76"/>
        <end position="135"/>
    </location>
</feature>
<reference evidence="2" key="1">
    <citation type="submission" date="2020-05" db="EMBL/GenBank/DDBJ databases">
        <authorList>
            <person name="Chiriac C."/>
            <person name="Salcher M."/>
            <person name="Ghai R."/>
            <person name="Kavagutti S V."/>
        </authorList>
    </citation>
    <scope>NUCLEOTIDE SEQUENCE</scope>
</reference>
<dbReference type="EMBL" id="CAFBMK010000497">
    <property type="protein sequence ID" value="CAB4961530.1"/>
    <property type="molecule type" value="Genomic_DNA"/>
</dbReference>
<evidence type="ECO:0000256" key="1">
    <source>
        <dbReference type="SAM" id="MobiDB-lite"/>
    </source>
</evidence>
<accession>A0A6J7L0F1</accession>
<organism evidence="2">
    <name type="scientific">freshwater metagenome</name>
    <dbReference type="NCBI Taxonomy" id="449393"/>
    <lineage>
        <taxon>unclassified sequences</taxon>
        <taxon>metagenomes</taxon>
        <taxon>ecological metagenomes</taxon>
    </lineage>
</organism>
<sequence length="135" mass="13289">MSPPASSTIVRTVLRVVPAPRSGRARILTVAALATALASAGRRLWLTRAARRFAAVRGPRFERPVVALLPAVAGDGAASAPASSARAATSGRPAPGLHGPDVVDGSVASDAPDAPEATVPSGAQDAPDAPTGGAS</sequence>
<protein>
    <submittedName>
        <fullName evidence="2">Unannotated protein</fullName>
    </submittedName>
</protein>